<protein>
    <submittedName>
        <fullName evidence="1">Uncharacterized protein</fullName>
    </submittedName>
</protein>
<proteinExistence type="predicted"/>
<name>A0A365PTK8_9GAMM</name>
<evidence type="ECO:0000313" key="2">
    <source>
        <dbReference type="Proteomes" id="UP000252554"/>
    </source>
</evidence>
<comment type="caution">
    <text evidence="1">The sequence shown here is derived from an EMBL/GenBank/DDBJ whole genome shotgun (WGS) entry which is preliminary data.</text>
</comment>
<dbReference type="AlphaFoldDB" id="A0A365PTK8"/>
<dbReference type="Proteomes" id="UP000252554">
    <property type="component" value="Unassembled WGS sequence"/>
</dbReference>
<reference evidence="1 2" key="1">
    <citation type="submission" date="2018-06" db="EMBL/GenBank/DDBJ databases">
        <title>Whole genome sequencing of four bacterial strains from South Shetland trench revealing bio-synthetic gene clusters.</title>
        <authorList>
            <person name="Abdel-Mageed W.M."/>
            <person name="Lehri B."/>
            <person name="Jarmusch S.A."/>
            <person name="Miranda K."/>
            <person name="Goodfellow M."/>
            <person name="Jaspars M."/>
            <person name="Karlyshev A.V."/>
        </authorList>
    </citation>
    <scope>NUCLEOTIDE SEQUENCE [LARGE SCALE GENOMIC DNA]</scope>
    <source>
        <strain evidence="1 2">SST2</strain>
    </source>
</reference>
<organism evidence="1 2">
    <name type="scientific">Stutzerimonas zhaodongensis</name>
    <dbReference type="NCBI Taxonomy" id="1176257"/>
    <lineage>
        <taxon>Bacteria</taxon>
        <taxon>Pseudomonadati</taxon>
        <taxon>Pseudomonadota</taxon>
        <taxon>Gammaproteobacteria</taxon>
        <taxon>Pseudomonadales</taxon>
        <taxon>Pseudomonadaceae</taxon>
        <taxon>Stutzerimonas</taxon>
    </lineage>
</organism>
<gene>
    <name evidence="1" type="ORF">DQ403_12100</name>
</gene>
<accession>A0A365PTK8</accession>
<evidence type="ECO:0000313" key="1">
    <source>
        <dbReference type="EMBL" id="RBA57382.1"/>
    </source>
</evidence>
<sequence length="110" mass="11937">MWLAISCMNDLPCNKSCAWWPREGLVLARLIGLGPGEASSQLGLSIDIPVLFKEGVLTQIKRAYESSVCHANAVSPVYRVGGCRFTGNGGGLRTDDVRHVTFSFHTVEIS</sequence>
<dbReference type="EMBL" id="QNTV01000008">
    <property type="protein sequence ID" value="RBA57382.1"/>
    <property type="molecule type" value="Genomic_DNA"/>
</dbReference>